<evidence type="ECO:0000256" key="1">
    <source>
        <dbReference type="SAM" id="MobiDB-lite"/>
    </source>
</evidence>
<evidence type="ECO:0000313" key="4">
    <source>
        <dbReference type="Proteomes" id="UP000007718"/>
    </source>
</evidence>
<feature type="compositionally biased region" description="Polar residues" evidence="1">
    <location>
        <begin position="15"/>
        <end position="28"/>
    </location>
</feature>
<feature type="transmembrane region" description="Helical" evidence="2">
    <location>
        <begin position="233"/>
        <end position="252"/>
    </location>
</feature>
<feature type="region of interest" description="Disordered" evidence="1">
    <location>
        <begin position="1"/>
        <end position="65"/>
    </location>
</feature>
<keyword evidence="2" id="KW-1133">Transmembrane helix</keyword>
<proteinExistence type="predicted"/>
<dbReference type="Proteomes" id="UP000007718">
    <property type="component" value="Chromosome"/>
</dbReference>
<protein>
    <submittedName>
        <fullName evidence="3">Uncharacterized protein</fullName>
    </submittedName>
</protein>
<feature type="transmembrane region" description="Helical" evidence="2">
    <location>
        <begin position="272"/>
        <end position="293"/>
    </location>
</feature>
<feature type="compositionally biased region" description="Low complexity" evidence="1">
    <location>
        <begin position="32"/>
        <end position="45"/>
    </location>
</feature>
<dbReference type="HOGENOM" id="CLU_882011_0_0_0"/>
<name>F0RKA3_DEIPM</name>
<organism evidence="3 4">
    <name type="scientific">Deinococcus proteolyticus (strain ATCC 35074 / DSM 20540 / JCM 6276 / NBRC 101906 / NCIMB 13154 / VKM Ac-1939 / CCM 2703 / MRP)</name>
    <dbReference type="NCBI Taxonomy" id="693977"/>
    <lineage>
        <taxon>Bacteria</taxon>
        <taxon>Thermotogati</taxon>
        <taxon>Deinococcota</taxon>
        <taxon>Deinococci</taxon>
        <taxon>Deinococcales</taxon>
        <taxon>Deinococcaceae</taxon>
        <taxon>Deinococcus</taxon>
    </lineage>
</organism>
<keyword evidence="2" id="KW-0812">Transmembrane</keyword>
<feature type="transmembrane region" description="Helical" evidence="2">
    <location>
        <begin position="208"/>
        <end position="226"/>
    </location>
</feature>
<dbReference type="KEGG" id="dpt:Deipr_0494"/>
<dbReference type="STRING" id="693977.Deipr_0494"/>
<dbReference type="AlphaFoldDB" id="F0RKA3"/>
<evidence type="ECO:0000256" key="2">
    <source>
        <dbReference type="SAM" id="Phobius"/>
    </source>
</evidence>
<dbReference type="RefSeq" id="WP_013614271.1">
    <property type="nucleotide sequence ID" value="NC_015161.1"/>
</dbReference>
<reference evidence="4" key="1">
    <citation type="submission" date="2011-02" db="EMBL/GenBank/DDBJ databases">
        <title>The complete sequence of chromosome of Deinococcus proteolyticus DSM 20540.</title>
        <authorList>
            <consortium name="US DOE Joint Genome Institute (JGI-PGF)"/>
            <person name="Lucas S."/>
            <person name="Copeland A."/>
            <person name="Lapidus A."/>
            <person name="Bruce D."/>
            <person name="Goodwin L."/>
            <person name="Pitluck S."/>
            <person name="Kyrpides N."/>
            <person name="Mavromatis K."/>
            <person name="Pagani I."/>
            <person name="Ivanova N."/>
            <person name="Ovchinnikova G."/>
            <person name="Zeytun A."/>
            <person name="Detter J.C."/>
            <person name="Han C."/>
            <person name="Land M."/>
            <person name="Hauser L."/>
            <person name="Markowitz V."/>
            <person name="Cheng J.-F."/>
            <person name="Hugenholtz P."/>
            <person name="Woyke T."/>
            <person name="Wu D."/>
            <person name="Pukall R."/>
            <person name="Steenblock K."/>
            <person name="Brambilla E."/>
            <person name="Klenk H.-P."/>
            <person name="Eisen J.A."/>
        </authorList>
    </citation>
    <scope>NUCLEOTIDE SEQUENCE [LARGE SCALE GENOMIC DNA]</scope>
    <source>
        <strain evidence="4">ATCC 35074 / DSM 20540 / JCM 6276 / NBRC 101906 / NCIMB 13154 / VKM Ac-1939 / CCM 2703 / MRP</strain>
    </source>
</reference>
<dbReference type="OrthoDB" id="68504at2"/>
<evidence type="ECO:0000313" key="3">
    <source>
        <dbReference type="EMBL" id="ADY25662.1"/>
    </source>
</evidence>
<reference evidence="3 4" key="2">
    <citation type="journal article" date="2012" name="Stand. Genomic Sci.">
        <title>Complete genome sequence of the orange-red pigmented, radioresistant Deinococcus proteolyticus type strain (MRP(T)).</title>
        <authorList>
            <person name="Copeland A."/>
            <person name="Zeytun A."/>
            <person name="Yassawong M."/>
            <person name="Nolan M."/>
            <person name="Lucas S."/>
            <person name="Hammon N."/>
            <person name="Deshpande S."/>
            <person name="Cheng J.F."/>
            <person name="Han C."/>
            <person name="Tapia R."/>
            <person name="Goodwin L.A."/>
            <person name="Pitluck S."/>
            <person name="Mavromatis K."/>
            <person name="Liolios K."/>
            <person name="Pagani I."/>
            <person name="Ivanova N."/>
            <person name="Mikhailova N."/>
            <person name="Pati A."/>
            <person name="Chen A."/>
            <person name="Palaniappan K."/>
            <person name="Land M."/>
            <person name="Hauser L."/>
            <person name="Jeffries C.D."/>
            <person name="Brambilla E.M."/>
            <person name="Rohde M."/>
            <person name="Sikorski J."/>
            <person name="Pukall R."/>
            <person name="Goker M."/>
            <person name="Detter J.C."/>
            <person name="Woyke T."/>
            <person name="Bristow J."/>
            <person name="Eisen J.A."/>
            <person name="Markowitz V."/>
            <person name="Hugenholtz P."/>
            <person name="Kyrpides N.C."/>
            <person name="Klenk H.P."/>
            <person name="Lapidus A."/>
        </authorList>
    </citation>
    <scope>NUCLEOTIDE SEQUENCE [LARGE SCALE GENOMIC DNA]</scope>
    <source>
        <strain evidence="4">ATCC 35074 / DSM 20540 / JCM 6276 / NBRC 101906 / NCIMB 13154 / VKM Ac-1939 / CCM 2703 / MRP</strain>
    </source>
</reference>
<sequence length="315" mass="33277">MSHREQPNPEPQQGAAPNSTGTGTSDPRLSSAPQAAARPAWAEPAGVSPVEEPAAPQHDPSAVSETVVTAVPEVTVRQVAADTVTEDMVTDHAVTQAEPVPTADGRPLGRAADEAVVAPAVQRTVPQGSPQERLRRQNWLGLGSRMVGGLVTLGVLLAALGSGWSWSSVLFVWVLLTILADEFGGWFGYIATFMGLLTLLLGNQPAEVWNVVLPLVGGALLALLVVKHSGGWGVLPFAGAVFALPIIAAAQYGHLLDENLLLVADPDLGRSAILAMLVGLGISLVRQFILWLVDLGRRRTERRLLRADQVPVRQA</sequence>
<keyword evidence="2" id="KW-0472">Membrane</keyword>
<keyword evidence="4" id="KW-1185">Reference proteome</keyword>
<accession>F0RKA3</accession>
<dbReference type="EMBL" id="CP002536">
    <property type="protein sequence ID" value="ADY25662.1"/>
    <property type="molecule type" value="Genomic_DNA"/>
</dbReference>
<gene>
    <name evidence="3" type="ordered locus">Deipr_0494</name>
</gene>
<feature type="transmembrane region" description="Helical" evidence="2">
    <location>
        <begin position="139"/>
        <end position="157"/>
    </location>
</feature>